<dbReference type="RefSeq" id="WP_265424339.1">
    <property type="nucleotide sequence ID" value="NZ_JAPFPW010000004.1"/>
</dbReference>
<evidence type="ECO:0000259" key="4">
    <source>
        <dbReference type="PROSITE" id="PS01124"/>
    </source>
</evidence>
<dbReference type="InterPro" id="IPR020449">
    <property type="entry name" value="Tscrpt_reg_AraC-type_HTH"/>
</dbReference>
<dbReference type="InterPro" id="IPR018060">
    <property type="entry name" value="HTH_AraC"/>
</dbReference>
<dbReference type="Pfam" id="PF12833">
    <property type="entry name" value="HTH_18"/>
    <property type="match status" value="1"/>
</dbReference>
<evidence type="ECO:0000313" key="6">
    <source>
        <dbReference type="Proteomes" id="UP001209681"/>
    </source>
</evidence>
<comment type="caution">
    <text evidence="5">The sequence shown here is derived from an EMBL/GenBank/DDBJ whole genome shotgun (WGS) entry which is preliminary data.</text>
</comment>
<dbReference type="PANTHER" id="PTHR47893">
    <property type="entry name" value="REGULATORY PROTEIN PCHR"/>
    <property type="match status" value="1"/>
</dbReference>
<dbReference type="Gene3D" id="1.10.10.60">
    <property type="entry name" value="Homeodomain-like"/>
    <property type="match status" value="1"/>
</dbReference>
<keyword evidence="1" id="KW-0805">Transcription regulation</keyword>
<evidence type="ECO:0000256" key="3">
    <source>
        <dbReference type="ARBA" id="ARBA00023163"/>
    </source>
</evidence>
<evidence type="ECO:0000313" key="5">
    <source>
        <dbReference type="EMBL" id="MCW7753472.1"/>
    </source>
</evidence>
<reference evidence="5 6" key="1">
    <citation type="submission" date="2022-11" db="EMBL/GenBank/DDBJ databases">
        <title>Desulfobotulus tamanensis H1 sp. nov. - anaerobic, alkaliphilic, sulphate reducing bacterium isolated from terrestrial mud volcano.</title>
        <authorList>
            <person name="Frolova A."/>
            <person name="Merkel A.Y."/>
            <person name="Slobodkin A.I."/>
        </authorList>
    </citation>
    <scope>NUCLEOTIDE SEQUENCE [LARGE SCALE GENOMIC DNA]</scope>
    <source>
        <strain evidence="5 6">H1</strain>
    </source>
</reference>
<dbReference type="PROSITE" id="PS00041">
    <property type="entry name" value="HTH_ARAC_FAMILY_1"/>
    <property type="match status" value="1"/>
</dbReference>
<dbReference type="PANTHER" id="PTHR47893:SF1">
    <property type="entry name" value="REGULATORY PROTEIN PCHR"/>
    <property type="match status" value="1"/>
</dbReference>
<evidence type="ECO:0000256" key="1">
    <source>
        <dbReference type="ARBA" id="ARBA00023015"/>
    </source>
</evidence>
<dbReference type="InterPro" id="IPR053142">
    <property type="entry name" value="PchR_regulatory_protein"/>
</dbReference>
<keyword evidence="3" id="KW-0804">Transcription</keyword>
<keyword evidence="2" id="KW-0238">DNA-binding</keyword>
<protein>
    <submittedName>
        <fullName evidence="5">AraC family transcriptional regulator</fullName>
    </submittedName>
</protein>
<dbReference type="InterPro" id="IPR018062">
    <property type="entry name" value="HTH_AraC-typ_CS"/>
</dbReference>
<dbReference type="EMBL" id="JAPFPW010000004">
    <property type="protein sequence ID" value="MCW7753472.1"/>
    <property type="molecule type" value="Genomic_DNA"/>
</dbReference>
<dbReference type="Proteomes" id="UP001209681">
    <property type="component" value="Unassembled WGS sequence"/>
</dbReference>
<organism evidence="5 6">
    <name type="scientific">Desulfobotulus pelophilus</name>
    <dbReference type="NCBI Taxonomy" id="2823377"/>
    <lineage>
        <taxon>Bacteria</taxon>
        <taxon>Pseudomonadati</taxon>
        <taxon>Thermodesulfobacteriota</taxon>
        <taxon>Desulfobacteria</taxon>
        <taxon>Desulfobacterales</taxon>
        <taxon>Desulfobacteraceae</taxon>
        <taxon>Desulfobotulus</taxon>
    </lineage>
</organism>
<feature type="domain" description="HTH araC/xylS-type" evidence="4">
    <location>
        <begin position="223"/>
        <end position="321"/>
    </location>
</feature>
<dbReference type="PRINTS" id="PR00032">
    <property type="entry name" value="HTHARAC"/>
</dbReference>
<dbReference type="InterPro" id="IPR009057">
    <property type="entry name" value="Homeodomain-like_sf"/>
</dbReference>
<gene>
    <name evidence="5" type="ORF">OOT00_05655</name>
</gene>
<name>A0ABT3N7P4_9BACT</name>
<keyword evidence="6" id="KW-1185">Reference proteome</keyword>
<dbReference type="PROSITE" id="PS01124">
    <property type="entry name" value="HTH_ARAC_FAMILY_2"/>
    <property type="match status" value="1"/>
</dbReference>
<dbReference type="SUPFAM" id="SSF46689">
    <property type="entry name" value="Homeodomain-like"/>
    <property type="match status" value="2"/>
</dbReference>
<proteinExistence type="predicted"/>
<evidence type="ECO:0000256" key="2">
    <source>
        <dbReference type="ARBA" id="ARBA00023125"/>
    </source>
</evidence>
<accession>A0ABT3N7P4</accession>
<dbReference type="SMART" id="SM00342">
    <property type="entry name" value="HTH_ARAC"/>
    <property type="match status" value="1"/>
</dbReference>
<sequence length="323" mass="36184">MPDVPMVTLSKLPPVFQLTETPVTDADSLRLAGTGSHALAICPGLSLTFSSFRPSDAMDFRVESSATPVSFCCYLSGTRQHRYNLADGRSLECVTEAGTCTICRMQDLHGGFSVKPGECQTAIGIQVTPQFLSRWLPSETLKHHPDILPLLCSGNPSSVFHKQPTPPEIRTVLHQISTCTFRENIRRLYLEAKALELLSLHLASLTKEQKTRRTDPRIHDRITKAARILEREMTNPPTIARLSRRAGLNECHLKAGFRQVFGTTVFGYLQYHRMQEARNLMEHHGRNVSEAAWDVGYTNVSHFIAAFRKTFGITPGELLRSRD</sequence>